<organism evidence="13 14">
    <name type="scientific">Taeniopygia guttata</name>
    <name type="common">Zebra finch</name>
    <name type="synonym">Poephila guttata</name>
    <dbReference type="NCBI Taxonomy" id="59729"/>
    <lineage>
        <taxon>Eukaryota</taxon>
        <taxon>Metazoa</taxon>
        <taxon>Chordata</taxon>
        <taxon>Craniata</taxon>
        <taxon>Vertebrata</taxon>
        <taxon>Euteleostomi</taxon>
        <taxon>Archelosauria</taxon>
        <taxon>Archosauria</taxon>
        <taxon>Dinosauria</taxon>
        <taxon>Saurischia</taxon>
        <taxon>Theropoda</taxon>
        <taxon>Coelurosauria</taxon>
        <taxon>Aves</taxon>
        <taxon>Neognathae</taxon>
        <taxon>Neoaves</taxon>
        <taxon>Telluraves</taxon>
        <taxon>Australaves</taxon>
        <taxon>Passeriformes</taxon>
        <taxon>Passeroidea</taxon>
        <taxon>Estrildidae</taxon>
        <taxon>Estrildinae</taxon>
        <taxon>Taeniopygia</taxon>
    </lineage>
</organism>
<evidence type="ECO:0000313" key="13">
    <source>
        <dbReference type="Ensembl" id="ENSTGUP00000024525.1"/>
    </source>
</evidence>
<keyword evidence="10" id="KW-0732">Signal</keyword>
<feature type="transmembrane region" description="Helical" evidence="9">
    <location>
        <begin position="179"/>
        <end position="202"/>
    </location>
</feature>
<dbReference type="Gene3D" id="3.40.50.300">
    <property type="entry name" value="P-loop containing nucleotide triphosphate hydrolases"/>
    <property type="match status" value="1"/>
</dbReference>
<accession>A0A674GQ45</accession>
<dbReference type="InterPro" id="IPR003439">
    <property type="entry name" value="ABC_transporter-like_ATP-bd"/>
</dbReference>
<feature type="transmembrane region" description="Helical" evidence="9">
    <location>
        <begin position="343"/>
        <end position="366"/>
    </location>
</feature>
<evidence type="ECO:0000256" key="3">
    <source>
        <dbReference type="ARBA" id="ARBA00022692"/>
    </source>
</evidence>
<dbReference type="GO" id="GO:0005524">
    <property type="term" value="F:ATP binding"/>
    <property type="evidence" value="ECO:0007669"/>
    <property type="project" value="UniProtKB-KW"/>
</dbReference>
<keyword evidence="2" id="KW-0813">Transport</keyword>
<evidence type="ECO:0000256" key="7">
    <source>
        <dbReference type="ARBA" id="ARBA00023136"/>
    </source>
</evidence>
<sequence length="872" mass="93249">MVWQFVSWLMWECCLRVSLSPRVLAELCRFCVCSWAGAAAGGSVQEGVAPVVIVALNLECFVLLAGVWFSRGRSGHLRCMIQHFRESPWLQVPVCCVRCPVVHGMFWPAQMYDPAFLSVPMAAGPSVLCQAVGHSPGAAQRALVCTGPTMALLSAGLLPAVLLAADALALVLLVPLVPLLAPLGLVGVWLEAALRLPVLAVATRLLAPRRPSGATAAAVTVATTPAVFGTFQHLLGQPGAGLGLLATAPAWLGVTHAAATLALLAWTTPPVPGNVPETPGDVPKAPGTVWRTLALTWEEWKVLGAALLCLVLAVVGETSGPYVTGKVLDAIGSGDGLTTGAVGMVAAAGATSVLFSGCRGSFFMLLKARLHKNLSLRLFSHLVHQDLDFFQGTPAAELSAQFSLEVPRVCMSVPMGANQLLRSLVMSLVVGTFMVGLAPGLALLAFLEVPFGIAIHRIQSARKQALQQSMMEASARTAAGVQESVAAIETIRIFSAEKEEEEQHRCNLAKELKLKEQMELELAFFTLAHRMLQLFIRVLVLFRSHQQLRDSYITPGVLVTFLLYQDRIGSHVQVLLHGFNAFLTNAAAGQKIWEYLDRKPTGNLGGTREPPELQGHVTFQKVSFTYPGNPEHPVLKDVTFEVRSGEVTALAGPNGSGKSTAIALLERLWDPGSGTVLLDGIPLPEYEHQYLHRKVVLVEQDPLLFSGTIRENVMLGLDHCKESELQEAATAAGAMDFIQGLEQGWDTEVGEHGGRLAAGERRRVALARALLRRPAVLILDEALDDGDEGAAQRWVRAGLAQTVLVVSHRPRVLDAADRLVVLEHGAVVETGTPAELREHCGAYSRLLLGGGSTGQPEASRMGSEKGAASGRR</sequence>
<keyword evidence="14" id="KW-1185">Reference proteome</keyword>
<keyword evidence="5" id="KW-0067">ATP-binding</keyword>
<reference evidence="13" key="2">
    <citation type="submission" date="2025-09" db="UniProtKB">
        <authorList>
            <consortium name="Ensembl"/>
        </authorList>
    </citation>
    <scope>IDENTIFICATION</scope>
</reference>
<feature type="transmembrane region" description="Helical" evidence="9">
    <location>
        <begin position="48"/>
        <end position="70"/>
    </location>
</feature>
<keyword evidence="7 9" id="KW-0472">Membrane</keyword>
<dbReference type="GO" id="GO:0016020">
    <property type="term" value="C:membrane"/>
    <property type="evidence" value="ECO:0007669"/>
    <property type="project" value="UniProtKB-SubCell"/>
</dbReference>
<evidence type="ECO:0000256" key="2">
    <source>
        <dbReference type="ARBA" id="ARBA00022448"/>
    </source>
</evidence>
<evidence type="ECO:0000259" key="12">
    <source>
        <dbReference type="PROSITE" id="PS50929"/>
    </source>
</evidence>
<dbReference type="Pfam" id="PF00664">
    <property type="entry name" value="ABC_membrane"/>
    <property type="match status" value="1"/>
</dbReference>
<feature type="domain" description="ABC transporter" evidence="11">
    <location>
        <begin position="617"/>
        <end position="849"/>
    </location>
</feature>
<feature type="transmembrane region" description="Helical" evidence="9">
    <location>
        <begin position="241"/>
        <end position="266"/>
    </location>
</feature>
<evidence type="ECO:0000256" key="5">
    <source>
        <dbReference type="ARBA" id="ARBA00022840"/>
    </source>
</evidence>
<dbReference type="InterPro" id="IPR027417">
    <property type="entry name" value="P-loop_NTPase"/>
</dbReference>
<proteinExistence type="predicted"/>
<dbReference type="InterPro" id="IPR039421">
    <property type="entry name" value="Type_1_exporter"/>
</dbReference>
<name>A0A674GQ45_TAEGU</name>
<dbReference type="InParanoid" id="A0A674GQ45"/>
<evidence type="ECO:0000256" key="1">
    <source>
        <dbReference type="ARBA" id="ARBA00004141"/>
    </source>
</evidence>
<feature type="region of interest" description="Disordered" evidence="8">
    <location>
        <begin position="851"/>
        <end position="872"/>
    </location>
</feature>
<dbReference type="InterPro" id="IPR036640">
    <property type="entry name" value="ABC1_TM_sf"/>
</dbReference>
<dbReference type="OMA" id="RERCGAY"/>
<feature type="transmembrane region" description="Helical" evidence="9">
    <location>
        <begin position="424"/>
        <end position="447"/>
    </location>
</feature>
<feature type="transmembrane region" description="Helical" evidence="9">
    <location>
        <begin position="214"/>
        <end position="235"/>
    </location>
</feature>
<feature type="transmembrane region" description="Helical" evidence="9">
    <location>
        <begin position="150"/>
        <end position="173"/>
    </location>
</feature>
<keyword evidence="6 9" id="KW-1133">Transmembrane helix</keyword>
<dbReference type="InterPro" id="IPR003593">
    <property type="entry name" value="AAA+_ATPase"/>
</dbReference>
<dbReference type="Pfam" id="PF00005">
    <property type="entry name" value="ABC_tran"/>
    <property type="match status" value="1"/>
</dbReference>
<dbReference type="PANTHER" id="PTHR43394">
    <property type="entry name" value="ATP-DEPENDENT PERMEASE MDL1, MITOCHONDRIAL"/>
    <property type="match status" value="1"/>
</dbReference>
<dbReference type="GO" id="GO:0005737">
    <property type="term" value="C:cytoplasm"/>
    <property type="evidence" value="ECO:0007669"/>
    <property type="project" value="UniProtKB-ARBA"/>
</dbReference>
<dbReference type="AlphaFoldDB" id="A0A674GQ45"/>
<evidence type="ECO:0000256" key="4">
    <source>
        <dbReference type="ARBA" id="ARBA00022741"/>
    </source>
</evidence>
<dbReference type="InterPro" id="IPR011527">
    <property type="entry name" value="ABC1_TM_dom"/>
</dbReference>
<evidence type="ECO:0000256" key="10">
    <source>
        <dbReference type="SAM" id="SignalP"/>
    </source>
</evidence>
<keyword evidence="4" id="KW-0547">Nucleotide-binding</keyword>
<feature type="signal peptide" evidence="10">
    <location>
        <begin position="1"/>
        <end position="25"/>
    </location>
</feature>
<dbReference type="SUPFAM" id="SSF52540">
    <property type="entry name" value="P-loop containing nucleoside triphosphate hydrolases"/>
    <property type="match status" value="1"/>
</dbReference>
<dbReference type="PROSITE" id="PS50893">
    <property type="entry name" value="ABC_TRANSPORTER_2"/>
    <property type="match status" value="1"/>
</dbReference>
<evidence type="ECO:0000259" key="11">
    <source>
        <dbReference type="PROSITE" id="PS50893"/>
    </source>
</evidence>
<keyword evidence="3 9" id="KW-0812">Transmembrane</keyword>
<dbReference type="PROSITE" id="PS50929">
    <property type="entry name" value="ABC_TM1F"/>
    <property type="match status" value="1"/>
</dbReference>
<dbReference type="InterPro" id="IPR017871">
    <property type="entry name" value="ABC_transporter-like_CS"/>
</dbReference>
<evidence type="ECO:0000256" key="6">
    <source>
        <dbReference type="ARBA" id="ARBA00022989"/>
    </source>
</evidence>
<comment type="subcellular location">
    <subcellularLocation>
        <location evidence="1">Membrane</location>
        <topology evidence="1">Multi-pass membrane protein</topology>
    </subcellularLocation>
</comment>
<dbReference type="GO" id="GO:0015421">
    <property type="term" value="F:ABC-type oligopeptide transporter activity"/>
    <property type="evidence" value="ECO:0007669"/>
    <property type="project" value="TreeGrafter"/>
</dbReference>
<dbReference type="FunFam" id="3.40.50.300:FF:000604">
    <property type="entry name" value="ABC transporter B family member 28"/>
    <property type="match status" value="1"/>
</dbReference>
<evidence type="ECO:0000313" key="14">
    <source>
        <dbReference type="Proteomes" id="UP000007754"/>
    </source>
</evidence>
<reference evidence="13" key="1">
    <citation type="submission" date="2025-08" db="UniProtKB">
        <authorList>
            <consortium name="Ensembl"/>
        </authorList>
    </citation>
    <scope>IDENTIFICATION</scope>
</reference>
<evidence type="ECO:0000256" key="9">
    <source>
        <dbReference type="SAM" id="Phobius"/>
    </source>
</evidence>
<protein>
    <submittedName>
        <fullName evidence="13">Antigen peptide transporter 2-like</fullName>
    </submittedName>
</protein>
<feature type="domain" description="ABC transmembrane type-1" evidence="12">
    <location>
        <begin position="305"/>
        <end position="584"/>
    </location>
</feature>
<dbReference type="Proteomes" id="UP000007754">
    <property type="component" value="Unplaced"/>
</dbReference>
<dbReference type="GO" id="GO:0016887">
    <property type="term" value="F:ATP hydrolysis activity"/>
    <property type="evidence" value="ECO:0007669"/>
    <property type="project" value="InterPro"/>
</dbReference>
<dbReference type="SMART" id="SM00382">
    <property type="entry name" value="AAA"/>
    <property type="match status" value="1"/>
</dbReference>
<dbReference type="GeneTree" id="ENSGT00940000160499"/>
<dbReference type="PROSITE" id="PS00211">
    <property type="entry name" value="ABC_TRANSPORTER_1"/>
    <property type="match status" value="1"/>
</dbReference>
<dbReference type="PANTHER" id="PTHR43394:SF14">
    <property type="entry name" value="TRANSPORTER 2, ATP BINDING CASSETTE SUBFAMILY B"/>
    <property type="match status" value="1"/>
</dbReference>
<feature type="transmembrane region" description="Helical" evidence="9">
    <location>
        <begin position="302"/>
        <end position="323"/>
    </location>
</feature>
<evidence type="ECO:0000256" key="8">
    <source>
        <dbReference type="SAM" id="MobiDB-lite"/>
    </source>
</evidence>
<feature type="chain" id="PRO_5025461163" evidence="10">
    <location>
        <begin position="26"/>
        <end position="872"/>
    </location>
</feature>
<dbReference type="Ensembl" id="ENSTGUT00000041515.1">
    <property type="protein sequence ID" value="ENSTGUP00000024525.1"/>
    <property type="gene ID" value="ENSTGUG00000020195.1"/>
</dbReference>
<dbReference type="Gene3D" id="1.20.1560.10">
    <property type="entry name" value="ABC transporter type 1, transmembrane domain"/>
    <property type="match status" value="1"/>
</dbReference>
<dbReference type="SUPFAM" id="SSF90123">
    <property type="entry name" value="ABC transporter transmembrane region"/>
    <property type="match status" value="1"/>
</dbReference>